<dbReference type="PROSITE" id="PS51198">
    <property type="entry name" value="UVRD_HELICASE_ATP_BIND"/>
    <property type="match status" value="1"/>
</dbReference>
<evidence type="ECO:0000313" key="13">
    <source>
        <dbReference type="EMBL" id="CAE7259438.1"/>
    </source>
</evidence>
<feature type="binding site" evidence="9">
    <location>
        <begin position="63"/>
        <end position="70"/>
    </location>
    <ligand>
        <name>ATP</name>
        <dbReference type="ChEBI" id="CHEBI:30616"/>
    </ligand>
</feature>
<protein>
    <recommendedName>
        <fullName evidence="7">DNA 3'-5' helicase</fullName>
        <ecNumber evidence="7">5.6.2.4</ecNumber>
    </recommendedName>
</protein>
<dbReference type="InterPro" id="IPR027417">
    <property type="entry name" value="P-loop_NTPase"/>
</dbReference>
<evidence type="ECO:0000256" key="10">
    <source>
        <dbReference type="SAM" id="SignalP"/>
    </source>
</evidence>
<evidence type="ECO:0000256" key="9">
    <source>
        <dbReference type="PROSITE-ProRule" id="PRU00560"/>
    </source>
</evidence>
<dbReference type="PANTHER" id="PTHR11070">
    <property type="entry name" value="UVRD / RECB / PCRA DNA HELICASE FAMILY MEMBER"/>
    <property type="match status" value="1"/>
</dbReference>
<keyword evidence="4 9" id="KW-0067">ATP-binding</keyword>
<organism evidence="13 14">
    <name type="scientific">Symbiodinium pilosum</name>
    <name type="common">Dinoflagellate</name>
    <dbReference type="NCBI Taxonomy" id="2952"/>
    <lineage>
        <taxon>Eukaryota</taxon>
        <taxon>Sar</taxon>
        <taxon>Alveolata</taxon>
        <taxon>Dinophyceae</taxon>
        <taxon>Suessiales</taxon>
        <taxon>Symbiodiniaceae</taxon>
        <taxon>Symbiodinium</taxon>
    </lineage>
</organism>
<comment type="caution">
    <text evidence="13">The sequence shown here is derived from an EMBL/GenBank/DDBJ whole genome shotgun (WGS) entry which is preliminary data.</text>
</comment>
<feature type="domain" description="UvrD-like helicase ATP-binding" evidence="11">
    <location>
        <begin position="42"/>
        <end position="364"/>
    </location>
</feature>
<dbReference type="GO" id="GO:0005524">
    <property type="term" value="F:ATP binding"/>
    <property type="evidence" value="ECO:0007669"/>
    <property type="project" value="UniProtKB-UniRule"/>
</dbReference>
<keyword evidence="3 9" id="KW-0347">Helicase</keyword>
<feature type="chain" id="PRO_5032688947" description="DNA 3'-5' helicase" evidence="10">
    <location>
        <begin position="27"/>
        <end position="724"/>
    </location>
</feature>
<dbReference type="GO" id="GO:0003677">
    <property type="term" value="F:DNA binding"/>
    <property type="evidence" value="ECO:0007669"/>
    <property type="project" value="InterPro"/>
</dbReference>
<keyword evidence="5" id="KW-0413">Isomerase</keyword>
<evidence type="ECO:0000256" key="5">
    <source>
        <dbReference type="ARBA" id="ARBA00023235"/>
    </source>
</evidence>
<dbReference type="Gene3D" id="3.40.50.300">
    <property type="entry name" value="P-loop containing nucleotide triphosphate hydrolases"/>
    <property type="match status" value="3"/>
</dbReference>
<dbReference type="Proteomes" id="UP000649617">
    <property type="component" value="Unassembled WGS sequence"/>
</dbReference>
<dbReference type="InterPro" id="IPR014016">
    <property type="entry name" value="UvrD-like_ATP-bd"/>
</dbReference>
<evidence type="ECO:0000256" key="3">
    <source>
        <dbReference type="ARBA" id="ARBA00022806"/>
    </source>
</evidence>
<evidence type="ECO:0000256" key="7">
    <source>
        <dbReference type="ARBA" id="ARBA00034808"/>
    </source>
</evidence>
<dbReference type="Pfam" id="PF00580">
    <property type="entry name" value="UvrD-helicase"/>
    <property type="match status" value="1"/>
</dbReference>
<comment type="catalytic activity">
    <reaction evidence="8">
        <text>ATP + H2O = ADP + phosphate + H(+)</text>
        <dbReference type="Rhea" id="RHEA:13065"/>
        <dbReference type="ChEBI" id="CHEBI:15377"/>
        <dbReference type="ChEBI" id="CHEBI:15378"/>
        <dbReference type="ChEBI" id="CHEBI:30616"/>
        <dbReference type="ChEBI" id="CHEBI:43474"/>
        <dbReference type="ChEBI" id="CHEBI:456216"/>
        <dbReference type="EC" id="5.6.2.4"/>
    </reaction>
</comment>
<evidence type="ECO:0000313" key="14">
    <source>
        <dbReference type="Proteomes" id="UP000649617"/>
    </source>
</evidence>
<proteinExistence type="predicted"/>
<evidence type="ECO:0000256" key="4">
    <source>
        <dbReference type="ARBA" id="ARBA00022840"/>
    </source>
</evidence>
<reference evidence="13" key="1">
    <citation type="submission" date="2021-02" db="EMBL/GenBank/DDBJ databases">
        <authorList>
            <person name="Dougan E. K."/>
            <person name="Rhodes N."/>
            <person name="Thang M."/>
            <person name="Chan C."/>
        </authorList>
    </citation>
    <scope>NUCLEOTIDE SEQUENCE</scope>
</reference>
<dbReference type="Gene3D" id="1.10.486.10">
    <property type="entry name" value="PCRA, domain 4"/>
    <property type="match status" value="1"/>
</dbReference>
<keyword evidence="10" id="KW-0732">Signal</keyword>
<name>A0A812MCF1_SYMPI</name>
<dbReference type="EMBL" id="CAJNIZ010007598">
    <property type="protein sequence ID" value="CAE7259438.1"/>
    <property type="molecule type" value="Genomic_DNA"/>
</dbReference>
<dbReference type="GO" id="GO:0043138">
    <property type="term" value="F:3'-5' DNA helicase activity"/>
    <property type="evidence" value="ECO:0007669"/>
    <property type="project" value="UniProtKB-EC"/>
</dbReference>
<evidence type="ECO:0000259" key="11">
    <source>
        <dbReference type="PROSITE" id="PS51198"/>
    </source>
</evidence>
<dbReference type="GO" id="GO:0016787">
    <property type="term" value="F:hydrolase activity"/>
    <property type="evidence" value="ECO:0007669"/>
    <property type="project" value="UniProtKB-UniRule"/>
</dbReference>
<gene>
    <name evidence="13" type="primary">uvrD</name>
    <name evidence="13" type="ORF">SPIL2461_LOCUS5387</name>
</gene>
<accession>A0A812MCF1</accession>
<keyword evidence="1 9" id="KW-0547">Nucleotide-binding</keyword>
<keyword evidence="14" id="KW-1185">Reference proteome</keyword>
<comment type="catalytic activity">
    <reaction evidence="6">
        <text>Couples ATP hydrolysis with the unwinding of duplex DNA by translocating in the 3'-5' direction.</text>
        <dbReference type="EC" id="5.6.2.4"/>
    </reaction>
</comment>
<sequence>MFSAAEIIFSFTLLSALYEAVQTVLAQAEIYQRNTGEVPTAGKLDTTQLSFVNALEPDIRLLAPAGSGKTHSLLHRCAELSRRSNGSDSFLIVSFTRAARDEIRARLSEPAFSSFATRADVVTLNGWGHRRLRAMATPPRLHVSEFERTTLVKTVLAPAFSAVPALENGMKEQPYKLPRLLAYLLDTMKTLGFDHEDGSARMADDRLDALEELGLLTLLEDYVAKLEELGVLPNRRWESFLDVALPFFNTSCQQQFATGFFTLEDQKYGAWLDQRKHLASGNALGAEDAISHILVDEFQDINPLDLSLILTIAELHKSTLTLVGDDDQAIFEWRGAAPDFILEPERHLGRQFKTHILEKNYRSPRNIVTKSVRLISHNKRRVEKTVVPVSQVDAETLIYSGETFLDSVENVLAEIHSFVGENMPGARMALLSRKRAQLIPYQILLAREDIPFCAAEDLHLFLSTTFDRLLQALRIRTMAALNFALPTIVDDVMALCDTVHRYPLRKAEADAMARHLRAVRPKSYDAAIDQLETYDGTIRGQKDDGKTAKEFALRLRKLIHAPNVRSAIEALRSLYAGFKQDYGRSTEDIFLADPPFAYLAEFSESYGEDFQGFVEDLEKAKDTLVKLPGMDSEDGAGDEWRKPVHLMTALRAKGREFDTVVMLDVVDGIWPLRSAKTERALEGERRLFYVAMTRAKKRLILTRSNRIGEKVAMISPYLAEAGLP</sequence>
<keyword evidence="2 9" id="KW-0378">Hydrolase</keyword>
<evidence type="ECO:0000256" key="8">
    <source>
        <dbReference type="ARBA" id="ARBA00048988"/>
    </source>
</evidence>
<evidence type="ECO:0000259" key="12">
    <source>
        <dbReference type="PROSITE" id="PS51217"/>
    </source>
</evidence>
<dbReference type="EC" id="5.6.2.4" evidence="7"/>
<dbReference type="OrthoDB" id="417752at2759"/>
<dbReference type="InterPro" id="IPR014017">
    <property type="entry name" value="DNA_helicase_UvrD-like_C"/>
</dbReference>
<evidence type="ECO:0000256" key="1">
    <source>
        <dbReference type="ARBA" id="ARBA00022741"/>
    </source>
</evidence>
<evidence type="ECO:0000256" key="2">
    <source>
        <dbReference type="ARBA" id="ARBA00022801"/>
    </source>
</evidence>
<dbReference type="AlphaFoldDB" id="A0A812MCF1"/>
<feature type="signal peptide" evidence="10">
    <location>
        <begin position="1"/>
        <end position="26"/>
    </location>
</feature>
<dbReference type="PANTHER" id="PTHR11070:SF2">
    <property type="entry name" value="ATP-DEPENDENT DNA HELICASE SRS2"/>
    <property type="match status" value="1"/>
</dbReference>
<dbReference type="InterPro" id="IPR000212">
    <property type="entry name" value="DNA_helicase_UvrD/REP"/>
</dbReference>
<feature type="domain" description="UvrD-like helicase C-terminal" evidence="12">
    <location>
        <begin position="365"/>
        <end position="654"/>
    </location>
</feature>
<dbReference type="PROSITE" id="PS51217">
    <property type="entry name" value="UVRD_HELICASE_CTER"/>
    <property type="match status" value="1"/>
</dbReference>
<dbReference type="GO" id="GO:0000725">
    <property type="term" value="P:recombinational repair"/>
    <property type="evidence" value="ECO:0007669"/>
    <property type="project" value="TreeGrafter"/>
</dbReference>
<dbReference type="Pfam" id="PF13361">
    <property type="entry name" value="UvrD_C"/>
    <property type="match status" value="2"/>
</dbReference>
<evidence type="ECO:0000256" key="6">
    <source>
        <dbReference type="ARBA" id="ARBA00034617"/>
    </source>
</evidence>
<dbReference type="SUPFAM" id="SSF52540">
    <property type="entry name" value="P-loop containing nucleoside triphosphate hydrolases"/>
    <property type="match status" value="1"/>
</dbReference>